<evidence type="ECO:0000259" key="5">
    <source>
        <dbReference type="Pfam" id="PF24589"/>
    </source>
</evidence>
<feature type="domain" description="DUF7614" evidence="5">
    <location>
        <begin position="736"/>
        <end position="877"/>
    </location>
</feature>
<dbReference type="AlphaFoldDB" id="A0AB34L0U8"/>
<protein>
    <submittedName>
        <fullName evidence="6">Uncharacterized protein</fullName>
    </submittedName>
</protein>
<name>A0AB34L0U8_9PEZI</name>
<evidence type="ECO:0000313" key="6">
    <source>
        <dbReference type="EMBL" id="KAL1589826.1"/>
    </source>
</evidence>
<dbReference type="InterPro" id="IPR056030">
    <property type="entry name" value="DUF7611"/>
</dbReference>
<accession>A0AB34L0U8</accession>
<dbReference type="Proteomes" id="UP000803884">
    <property type="component" value="Unassembled WGS sequence"/>
</dbReference>
<comment type="caution">
    <text evidence="6">The sequence shown here is derived from an EMBL/GenBank/DDBJ whole genome shotgun (WGS) entry which is preliminary data.</text>
</comment>
<feature type="domain" description="DUF7611" evidence="2">
    <location>
        <begin position="278"/>
        <end position="435"/>
    </location>
</feature>
<dbReference type="Pfam" id="PF24588">
    <property type="entry name" value="DUF7613"/>
    <property type="match status" value="1"/>
</dbReference>
<evidence type="ECO:0000259" key="2">
    <source>
        <dbReference type="Pfam" id="PF24586"/>
    </source>
</evidence>
<evidence type="ECO:0000259" key="4">
    <source>
        <dbReference type="Pfam" id="PF24588"/>
    </source>
</evidence>
<feature type="domain" description="DUF7613" evidence="4">
    <location>
        <begin position="574"/>
        <end position="730"/>
    </location>
</feature>
<sequence length="892" mass="99539">MQRGSVDMGPPPPPHLTPSRTTSPSSPPQAVAPTKTATHLTAHPNDSAHSGSSQSQLGVPMVSPYARGPSPNDYFNVQRQPPTQSSRSRAGSLVPPEPSRPGSAHSNNSFIRPTPPAQTPSSSHVAAEAAFEDFAGRVAHMKGVFRLTAEKEQPAERCTPPMWLRAAYWWYLRGKIGLESALQQRARSRETEHRELLLQPHVDLAKTSWMLTDPLERYDEATPPDARNPSAAETLLRQDYKTLKDHLTSLSYSMQRNNIMPPPQSLIQGQDTQIWLEYPRFTPDAAAVLGGADDQRSLIVDSPGRSASPSEALPLGDSADFHYYTRSTVNLSLNTDDVNTDRVSIPCTLTVLRGKRDYQSTVVIASQNELVYLKIAPRQSNISHLTWGDVSWKASSLAVSVSLPRGIHVTVRFFEQDFRSLWNLVEYSRRIDHSMRPDRGEVQVHEVKLVEVQYADSSNPNAFPQDKVKHCRALVWERLEETQHGGTVRRKHRGFRLAVATESGHKSLNNFSQELCVGTPLFFEFITDAAAHGTTAMVIRTREERKQCRMLLVFEDMESRQTFHNTLNGIDVRQDETIVGKMALTGLSIVAMADALNGSSPGQGELSGMQWQRLGVTNTFTEDTVSRLPSTIESENLRIIARHDHGCITDRLNLDKGELLFRLPCTETPAVQILRQPQIDLTMSIDTRNTPHNVADAETDVYNVAQRMPTVRTFTFATPNDLHAFQTAITGFTVRYDGLASALAISRRRMVVPIYHKWTATNVRLQIVANAQNTVTQLLAFMEDFAHAEMLCFQIKSTDVFETVKGDGKNKKWAVKMVDAKFSLPAAISKGDEPSVEEKARRRFVNLEGLDYAQEHDDITVGFDSEEARDHFAKALPAATTVGRMITLKRRI</sequence>
<evidence type="ECO:0000259" key="3">
    <source>
        <dbReference type="Pfam" id="PF24587"/>
    </source>
</evidence>
<dbReference type="Pfam" id="PF24589">
    <property type="entry name" value="DUF7614"/>
    <property type="match status" value="1"/>
</dbReference>
<reference evidence="6 7" key="1">
    <citation type="journal article" date="2020" name="Microbiol. Resour. Announc.">
        <title>Draft Genome Sequence of a Cladosporium Species Isolated from the Mesophotic Ascidian Didemnum maculosum.</title>
        <authorList>
            <person name="Gioti A."/>
            <person name="Siaperas R."/>
            <person name="Nikolaivits E."/>
            <person name="Le Goff G."/>
            <person name="Ouazzani J."/>
            <person name="Kotoulas G."/>
            <person name="Topakas E."/>
        </authorList>
    </citation>
    <scope>NUCLEOTIDE SEQUENCE [LARGE SCALE GENOMIC DNA]</scope>
    <source>
        <strain evidence="6 7">TM138-S3</strain>
    </source>
</reference>
<feature type="region of interest" description="Disordered" evidence="1">
    <location>
        <begin position="1"/>
        <end position="124"/>
    </location>
</feature>
<evidence type="ECO:0000313" key="7">
    <source>
        <dbReference type="Proteomes" id="UP000803884"/>
    </source>
</evidence>
<dbReference type="Pfam" id="PF24587">
    <property type="entry name" value="DUF7612"/>
    <property type="match status" value="1"/>
</dbReference>
<dbReference type="InterPro" id="IPR056031">
    <property type="entry name" value="DUF7612"/>
</dbReference>
<proteinExistence type="predicted"/>
<feature type="compositionally biased region" description="Polar residues" evidence="1">
    <location>
        <begin position="73"/>
        <end position="89"/>
    </location>
</feature>
<evidence type="ECO:0000256" key="1">
    <source>
        <dbReference type="SAM" id="MobiDB-lite"/>
    </source>
</evidence>
<keyword evidence="7" id="KW-1185">Reference proteome</keyword>
<dbReference type="InterPro" id="IPR056033">
    <property type="entry name" value="DUF7614"/>
</dbReference>
<feature type="domain" description="DUF7612" evidence="3">
    <location>
        <begin position="438"/>
        <end position="570"/>
    </location>
</feature>
<dbReference type="InterPro" id="IPR056032">
    <property type="entry name" value="DUF7613"/>
</dbReference>
<dbReference type="GeneID" id="96003223"/>
<organism evidence="6 7">
    <name type="scientific">Cladosporium halotolerans</name>
    <dbReference type="NCBI Taxonomy" id="1052096"/>
    <lineage>
        <taxon>Eukaryota</taxon>
        <taxon>Fungi</taxon>
        <taxon>Dikarya</taxon>
        <taxon>Ascomycota</taxon>
        <taxon>Pezizomycotina</taxon>
        <taxon>Dothideomycetes</taxon>
        <taxon>Dothideomycetidae</taxon>
        <taxon>Cladosporiales</taxon>
        <taxon>Cladosporiaceae</taxon>
        <taxon>Cladosporium</taxon>
    </lineage>
</organism>
<dbReference type="Pfam" id="PF24586">
    <property type="entry name" value="DUF7611"/>
    <property type="match status" value="1"/>
</dbReference>
<dbReference type="EMBL" id="JAAQHG020000004">
    <property type="protein sequence ID" value="KAL1589826.1"/>
    <property type="molecule type" value="Genomic_DNA"/>
</dbReference>
<feature type="compositionally biased region" description="Polar residues" evidence="1">
    <location>
        <begin position="47"/>
        <end position="57"/>
    </location>
</feature>
<dbReference type="RefSeq" id="XP_069232931.1">
    <property type="nucleotide sequence ID" value="XM_069370385.1"/>
</dbReference>
<gene>
    <name evidence="6" type="ORF">WHR41_01779</name>
</gene>